<dbReference type="PROSITE" id="PS50894">
    <property type="entry name" value="HPT"/>
    <property type="match status" value="1"/>
</dbReference>
<dbReference type="eggNOG" id="COG0784">
    <property type="taxonomic scope" value="Bacteria"/>
</dbReference>
<dbReference type="OrthoDB" id="5555669at2"/>
<dbReference type="Gene3D" id="1.20.120.160">
    <property type="entry name" value="HPT domain"/>
    <property type="match status" value="1"/>
</dbReference>
<dbReference type="InterPro" id="IPR005467">
    <property type="entry name" value="His_kinase_dom"/>
</dbReference>
<feature type="modified residue" description="4-aspartylphosphate" evidence="15">
    <location>
        <position position="507"/>
    </location>
</feature>
<dbReference type="PANTHER" id="PTHR45339">
    <property type="entry name" value="HYBRID SIGNAL TRANSDUCTION HISTIDINE KINASE J"/>
    <property type="match status" value="1"/>
</dbReference>
<dbReference type="InterPro" id="IPR036641">
    <property type="entry name" value="HPT_dom_sf"/>
</dbReference>
<dbReference type="SUPFAM" id="SSF52172">
    <property type="entry name" value="CheY-like"/>
    <property type="match status" value="1"/>
</dbReference>
<dbReference type="FunFam" id="3.30.565.10:FF:000010">
    <property type="entry name" value="Sensor histidine kinase RcsC"/>
    <property type="match status" value="1"/>
</dbReference>
<dbReference type="KEGG" id="hch:HCH_03701"/>
<dbReference type="CDD" id="cd00082">
    <property type="entry name" value="HisKA"/>
    <property type="match status" value="1"/>
</dbReference>
<evidence type="ECO:0000256" key="13">
    <source>
        <dbReference type="ARBA" id="ARBA00023136"/>
    </source>
</evidence>
<evidence type="ECO:0000256" key="5">
    <source>
        <dbReference type="ARBA" id="ARBA00022553"/>
    </source>
</evidence>
<dbReference type="CDD" id="cd17546">
    <property type="entry name" value="REC_hyHK_CKI1_RcsC-like"/>
    <property type="match status" value="1"/>
</dbReference>
<evidence type="ECO:0000259" key="16">
    <source>
        <dbReference type="PROSITE" id="PS50109"/>
    </source>
</evidence>
<keyword evidence="11" id="KW-1133">Transmembrane helix</keyword>
<evidence type="ECO:0000259" key="18">
    <source>
        <dbReference type="PROSITE" id="PS50894"/>
    </source>
</evidence>
<evidence type="ECO:0000256" key="4">
    <source>
        <dbReference type="ARBA" id="ARBA00022475"/>
    </source>
</evidence>
<evidence type="ECO:0000256" key="10">
    <source>
        <dbReference type="ARBA" id="ARBA00022840"/>
    </source>
</evidence>
<evidence type="ECO:0000256" key="14">
    <source>
        <dbReference type="PROSITE-ProRule" id="PRU00110"/>
    </source>
</evidence>
<dbReference type="SMART" id="SM00387">
    <property type="entry name" value="HATPase_c"/>
    <property type="match status" value="1"/>
</dbReference>
<keyword evidence="20" id="KW-1185">Reference proteome</keyword>
<dbReference type="PANTHER" id="PTHR45339:SF1">
    <property type="entry name" value="HYBRID SIGNAL TRANSDUCTION HISTIDINE KINASE J"/>
    <property type="match status" value="1"/>
</dbReference>
<name>Q2SFY6_HAHCH</name>
<keyword evidence="12" id="KW-0902">Two-component regulatory system</keyword>
<dbReference type="InterPro" id="IPR036097">
    <property type="entry name" value="HisK_dim/P_sf"/>
</dbReference>
<keyword evidence="7" id="KW-0812">Transmembrane</keyword>
<dbReference type="eggNOG" id="COG2205">
    <property type="taxonomic scope" value="Bacteria"/>
</dbReference>
<comment type="subcellular location">
    <subcellularLocation>
        <location evidence="2">Cell membrane</location>
        <topology evidence="2">Multi-pass membrane protein</topology>
    </subcellularLocation>
</comment>
<dbReference type="SUPFAM" id="SSF55874">
    <property type="entry name" value="ATPase domain of HSP90 chaperone/DNA topoisomerase II/histidine kinase"/>
    <property type="match status" value="1"/>
</dbReference>
<comment type="catalytic activity">
    <reaction evidence="1">
        <text>ATP + protein L-histidine = ADP + protein N-phospho-L-histidine.</text>
        <dbReference type="EC" id="2.7.13.3"/>
    </reaction>
</comment>
<dbReference type="Gene3D" id="3.30.565.10">
    <property type="entry name" value="Histidine kinase-like ATPase, C-terminal domain"/>
    <property type="match status" value="1"/>
</dbReference>
<dbReference type="InterPro" id="IPR008207">
    <property type="entry name" value="Sig_transdc_His_kin_Hpt_dom"/>
</dbReference>
<dbReference type="SMART" id="SM00448">
    <property type="entry name" value="REC"/>
    <property type="match status" value="1"/>
</dbReference>
<evidence type="ECO:0000256" key="2">
    <source>
        <dbReference type="ARBA" id="ARBA00004651"/>
    </source>
</evidence>
<evidence type="ECO:0000259" key="17">
    <source>
        <dbReference type="PROSITE" id="PS50110"/>
    </source>
</evidence>
<feature type="modified residue" description="Phosphohistidine" evidence="14">
    <location>
        <position position="655"/>
    </location>
</feature>
<reference evidence="19 20" key="1">
    <citation type="journal article" date="2005" name="Nucleic Acids Res.">
        <title>Genomic blueprint of Hahella chejuensis, a marine microbe producing an algicidal agent.</title>
        <authorList>
            <person name="Jeong H."/>
            <person name="Yim J.H."/>
            <person name="Lee C."/>
            <person name="Choi S.-H."/>
            <person name="Park Y.K."/>
            <person name="Yoon S.H."/>
            <person name="Hur C.-G."/>
            <person name="Kang H.-Y."/>
            <person name="Kim D."/>
            <person name="Lee H.H."/>
            <person name="Park K.H."/>
            <person name="Park S.-H."/>
            <person name="Park H.-S."/>
            <person name="Lee H.K."/>
            <person name="Oh T.K."/>
            <person name="Kim J.F."/>
        </authorList>
    </citation>
    <scope>NUCLEOTIDE SEQUENCE [LARGE SCALE GENOMIC DNA]</scope>
    <source>
        <strain evidence="19 20">KCTC 2396</strain>
    </source>
</reference>
<feature type="domain" description="Response regulatory" evidence="17">
    <location>
        <begin position="458"/>
        <end position="575"/>
    </location>
</feature>
<keyword evidence="4" id="KW-1003">Cell membrane</keyword>
<dbReference type="InterPro" id="IPR004358">
    <property type="entry name" value="Sig_transdc_His_kin-like_C"/>
</dbReference>
<dbReference type="Pfam" id="PF02518">
    <property type="entry name" value="HATPase_c"/>
    <property type="match status" value="1"/>
</dbReference>
<protein>
    <recommendedName>
        <fullName evidence="3">histidine kinase</fullName>
        <ecNumber evidence="3">2.7.13.3</ecNumber>
    </recommendedName>
</protein>
<dbReference type="STRING" id="349521.HCH_03701"/>
<keyword evidence="9 19" id="KW-0418">Kinase</keyword>
<keyword evidence="10" id="KW-0067">ATP-binding</keyword>
<evidence type="ECO:0000313" key="19">
    <source>
        <dbReference type="EMBL" id="ABC30438.1"/>
    </source>
</evidence>
<dbReference type="SUPFAM" id="SSF47384">
    <property type="entry name" value="Homodimeric domain of signal transducing histidine kinase"/>
    <property type="match status" value="1"/>
</dbReference>
<dbReference type="SMART" id="SM00388">
    <property type="entry name" value="HisKA"/>
    <property type="match status" value="1"/>
</dbReference>
<dbReference type="PROSITE" id="PS50110">
    <property type="entry name" value="RESPONSE_REGULATORY"/>
    <property type="match status" value="1"/>
</dbReference>
<dbReference type="Gene3D" id="3.40.50.2300">
    <property type="match status" value="1"/>
</dbReference>
<gene>
    <name evidence="19" type="ordered locus">HCH_03701</name>
</gene>
<organism evidence="19 20">
    <name type="scientific">Hahella chejuensis (strain KCTC 2396)</name>
    <dbReference type="NCBI Taxonomy" id="349521"/>
    <lineage>
        <taxon>Bacteria</taxon>
        <taxon>Pseudomonadati</taxon>
        <taxon>Pseudomonadota</taxon>
        <taxon>Gammaproteobacteria</taxon>
        <taxon>Oceanospirillales</taxon>
        <taxon>Hahellaceae</taxon>
        <taxon>Hahella</taxon>
    </lineage>
</organism>
<dbReference type="Pfam" id="PF01627">
    <property type="entry name" value="Hpt"/>
    <property type="match status" value="1"/>
</dbReference>
<dbReference type="EC" id="2.7.13.3" evidence="3"/>
<dbReference type="EMBL" id="CP000155">
    <property type="protein sequence ID" value="ABC30438.1"/>
    <property type="molecule type" value="Genomic_DNA"/>
</dbReference>
<dbReference type="RefSeq" id="WP_011397506.1">
    <property type="nucleotide sequence ID" value="NC_007645.1"/>
</dbReference>
<dbReference type="SUPFAM" id="SSF47226">
    <property type="entry name" value="Histidine-containing phosphotransfer domain, HPT domain"/>
    <property type="match status" value="1"/>
</dbReference>
<dbReference type="PROSITE" id="PS50109">
    <property type="entry name" value="HIS_KIN"/>
    <property type="match status" value="1"/>
</dbReference>
<dbReference type="Pfam" id="PF00072">
    <property type="entry name" value="Response_reg"/>
    <property type="match status" value="1"/>
</dbReference>
<proteinExistence type="predicted"/>
<dbReference type="Proteomes" id="UP000000238">
    <property type="component" value="Chromosome"/>
</dbReference>
<keyword evidence="6" id="KW-0808">Transferase</keyword>
<dbReference type="CDD" id="cd16922">
    <property type="entry name" value="HATPase_EvgS-ArcB-TorS-like"/>
    <property type="match status" value="1"/>
</dbReference>
<evidence type="ECO:0000256" key="9">
    <source>
        <dbReference type="ARBA" id="ARBA00022777"/>
    </source>
</evidence>
<dbReference type="GO" id="GO:0005524">
    <property type="term" value="F:ATP binding"/>
    <property type="evidence" value="ECO:0007669"/>
    <property type="project" value="UniProtKB-KW"/>
</dbReference>
<dbReference type="Pfam" id="PF00512">
    <property type="entry name" value="HisKA"/>
    <property type="match status" value="1"/>
</dbReference>
<evidence type="ECO:0000256" key="12">
    <source>
        <dbReference type="ARBA" id="ARBA00023012"/>
    </source>
</evidence>
<dbReference type="InterPro" id="IPR003594">
    <property type="entry name" value="HATPase_dom"/>
</dbReference>
<feature type="domain" description="HPt" evidence="18">
    <location>
        <begin position="616"/>
        <end position="713"/>
    </location>
</feature>
<feature type="domain" description="Histidine kinase" evidence="16">
    <location>
        <begin position="84"/>
        <end position="300"/>
    </location>
</feature>
<evidence type="ECO:0000256" key="3">
    <source>
        <dbReference type="ARBA" id="ARBA00012438"/>
    </source>
</evidence>
<dbReference type="AlphaFoldDB" id="Q2SFY6"/>
<dbReference type="GO" id="GO:0000155">
    <property type="term" value="F:phosphorelay sensor kinase activity"/>
    <property type="evidence" value="ECO:0007669"/>
    <property type="project" value="InterPro"/>
</dbReference>
<sequence>MTKIAVLERALARERAARHQAEQLLELKASELYESHLLLEDALQKTAGMVHSLGDMVKDRTRQLELARDEAMAANKAKSLFIANMSHEIRTPLNGVIGMLQAMMQGDLSREQKARAKTALTSGKLLLTVINDLLDFSKLEADKVNLERIPFSLGRLLDSCFPVVCSQASDKGLTLTLTLAAHLPDQIMGDPTRLKQIICNLLSNAVKFTKRGEVSLYCYPVEDRLVFGVADTGVGIPADRQQQIFEPFSQADDSHTRRYGGTGLGLSISSRLVEAMGGRLKVRSEPGVGADFYFALPYHSLSLDGSTRQPPSAPWADKPILLLAEESITPFLKRGLRELGVDNLVPSSSMEEALRALESACRPFDLILIHQQTPPLKIMEWLRDKHGEQNLTAIRVFGAQVELESEAALYSELRSPIRPHDLFVLLQNHYVGENCRLCCLDDDSDDDDEQSWWFGGSRVLLAEDNVINQEVAIDLLGSVGVKPDVVDNGLSAVHAVQGKDYDLILMDVQMPELNGLDATRAIRALGGRFANIPILAMTAHAQQSDRDLSRDAGMNGHIVKPFAAEELFETLSHWLRSKTPAPTTRESANAAPAGGHDIPSLPGLNITEALQRLGGRWSLFQRILSGFYEKWSDTPEELQTLTKQNALGEIAIITHGLKGSGATIGAEALGKAAGAVESAARAGDQSQTRDLMARLLQTLEEVLTGLSRLEQNEAAPAPSILSKDQRPLLPQLLQLRDYLESDLGQAQKSLAQLRASISDPPQIRMLSELEEALFQFDIELAQTHLSQLIQTQGEPQ</sequence>
<dbReference type="Gene3D" id="1.10.287.130">
    <property type="match status" value="1"/>
</dbReference>
<dbReference type="InterPro" id="IPR011006">
    <property type="entry name" value="CheY-like_superfamily"/>
</dbReference>
<evidence type="ECO:0000256" key="6">
    <source>
        <dbReference type="ARBA" id="ARBA00022679"/>
    </source>
</evidence>
<evidence type="ECO:0000256" key="1">
    <source>
        <dbReference type="ARBA" id="ARBA00000085"/>
    </source>
</evidence>
<dbReference type="PRINTS" id="PR00344">
    <property type="entry name" value="BCTRLSENSOR"/>
</dbReference>
<keyword evidence="8" id="KW-0547">Nucleotide-binding</keyword>
<dbReference type="InterPro" id="IPR003661">
    <property type="entry name" value="HisK_dim/P_dom"/>
</dbReference>
<dbReference type="HOGENOM" id="CLU_000445_104_15_6"/>
<dbReference type="InterPro" id="IPR036890">
    <property type="entry name" value="HATPase_C_sf"/>
</dbReference>
<keyword evidence="5 15" id="KW-0597">Phosphoprotein</keyword>
<evidence type="ECO:0000313" key="20">
    <source>
        <dbReference type="Proteomes" id="UP000000238"/>
    </source>
</evidence>
<dbReference type="GO" id="GO:0005886">
    <property type="term" value="C:plasma membrane"/>
    <property type="evidence" value="ECO:0007669"/>
    <property type="project" value="UniProtKB-SubCell"/>
</dbReference>
<evidence type="ECO:0000256" key="15">
    <source>
        <dbReference type="PROSITE-ProRule" id="PRU00169"/>
    </source>
</evidence>
<dbReference type="eggNOG" id="COG2198">
    <property type="taxonomic scope" value="Bacteria"/>
</dbReference>
<evidence type="ECO:0000256" key="8">
    <source>
        <dbReference type="ARBA" id="ARBA00022741"/>
    </source>
</evidence>
<keyword evidence="13" id="KW-0472">Membrane</keyword>
<evidence type="ECO:0000256" key="11">
    <source>
        <dbReference type="ARBA" id="ARBA00022989"/>
    </source>
</evidence>
<accession>Q2SFY6</accession>
<evidence type="ECO:0000256" key="7">
    <source>
        <dbReference type="ARBA" id="ARBA00022692"/>
    </source>
</evidence>
<dbReference type="FunFam" id="1.10.287.130:FF:000004">
    <property type="entry name" value="Ethylene receptor 1"/>
    <property type="match status" value="1"/>
</dbReference>
<dbReference type="InterPro" id="IPR001789">
    <property type="entry name" value="Sig_transdc_resp-reg_receiver"/>
</dbReference>